<feature type="binding site" evidence="7">
    <location>
        <position position="165"/>
    </location>
    <ligand>
        <name>Zn(2+)</name>
        <dbReference type="ChEBI" id="CHEBI:29105"/>
        <label>1</label>
    </ligand>
</feature>
<gene>
    <name evidence="7 10" type="primary">gloB</name>
    <name evidence="10" type="ORF">RSPPHO_03039</name>
</gene>
<feature type="domain" description="Metallo-beta-lactamase" evidence="9">
    <location>
        <begin position="45"/>
        <end position="203"/>
    </location>
</feature>
<dbReference type="InterPro" id="IPR035680">
    <property type="entry name" value="Clx_II_MBL"/>
</dbReference>
<keyword evidence="5 7" id="KW-0378">Hydrolase</keyword>
<evidence type="ECO:0000256" key="6">
    <source>
        <dbReference type="ARBA" id="ARBA00022833"/>
    </source>
</evidence>
<evidence type="ECO:0000256" key="7">
    <source>
        <dbReference type="HAMAP-Rule" id="MF_01374"/>
    </source>
</evidence>
<dbReference type="KEGG" id="rpm:RSPPHO_03039"/>
<feature type="binding site" evidence="7">
    <location>
        <position position="90"/>
    </location>
    <ligand>
        <name>Zn(2+)</name>
        <dbReference type="ChEBI" id="CHEBI:29105"/>
        <label>1</label>
    </ligand>
</feature>
<accession>H6SQE6</accession>
<feature type="region of interest" description="Disordered" evidence="8">
    <location>
        <begin position="1"/>
        <end position="21"/>
    </location>
</feature>
<evidence type="ECO:0000256" key="3">
    <source>
        <dbReference type="ARBA" id="ARBA00006759"/>
    </source>
</evidence>
<dbReference type="GO" id="GO:0019243">
    <property type="term" value="P:methylglyoxal catabolic process to D-lactate via S-lactoyl-glutathione"/>
    <property type="evidence" value="ECO:0007669"/>
    <property type="project" value="UniProtKB-UniRule"/>
</dbReference>
<dbReference type="GO" id="GO:0046872">
    <property type="term" value="F:metal ion binding"/>
    <property type="evidence" value="ECO:0007669"/>
    <property type="project" value="UniProtKB-KW"/>
</dbReference>
<dbReference type="Pfam" id="PF00753">
    <property type="entry name" value="Lactamase_B"/>
    <property type="match status" value="1"/>
</dbReference>
<dbReference type="PATRIC" id="fig|1150469.3.peg.3427"/>
<feature type="binding site" evidence="7">
    <location>
        <position position="93"/>
    </location>
    <ligand>
        <name>Zn(2+)</name>
        <dbReference type="ChEBI" id="CHEBI:29105"/>
        <label>2</label>
    </ligand>
</feature>
<dbReference type="InterPro" id="IPR017782">
    <property type="entry name" value="Hydroxyacylglutathione_Hdrlase"/>
</dbReference>
<dbReference type="Pfam" id="PF16123">
    <property type="entry name" value="HAGH_C"/>
    <property type="match status" value="1"/>
</dbReference>
<evidence type="ECO:0000256" key="4">
    <source>
        <dbReference type="ARBA" id="ARBA00022723"/>
    </source>
</evidence>
<dbReference type="Proteomes" id="UP000033220">
    <property type="component" value="Chromosome DSM 122"/>
</dbReference>
<evidence type="ECO:0000256" key="2">
    <source>
        <dbReference type="ARBA" id="ARBA00004963"/>
    </source>
</evidence>
<keyword evidence="11" id="KW-1185">Reference proteome</keyword>
<sequence>MLAQDHVAPASSRARSRPIRGRPGARLEDRVLETLDIAIIPLRADNYAYLLRCRATGQGAVIDPGAGAPVLAHARALGWPLHQILLTHHHADHTDGVEEIHDTTECAVLGAALDRARLPPLTHGLADGDRVHVGAVEGVALATPGHTHGHLAFHFPAAGVVFTGDCLFTMGCGRVFEGTAAQMWASLARLRALDPDTLVYCGHDYAEGNVRFALALEPASPALNAHAADLKARRTRGQPSVPSRLADERALNPFFARR</sequence>
<evidence type="ECO:0000313" key="11">
    <source>
        <dbReference type="Proteomes" id="UP000033220"/>
    </source>
</evidence>
<dbReference type="AlphaFoldDB" id="H6SQE6"/>
<comment type="cofactor">
    <cofactor evidence="7">
        <name>Zn(2+)</name>
        <dbReference type="ChEBI" id="CHEBI:29105"/>
    </cofactor>
    <text evidence="7">Binds 2 Zn(2+) ions per subunit.</text>
</comment>
<dbReference type="EC" id="3.1.2.6" evidence="7"/>
<dbReference type="PIRSF" id="PIRSF005457">
    <property type="entry name" value="Glx"/>
    <property type="match status" value="1"/>
</dbReference>
<feature type="binding site" evidence="7">
    <location>
        <position position="88"/>
    </location>
    <ligand>
        <name>Zn(2+)</name>
        <dbReference type="ChEBI" id="CHEBI:29105"/>
        <label>1</label>
    </ligand>
</feature>
<comment type="function">
    <text evidence="7">Thiolesterase that catalyzes the hydrolysis of S-D-lactoyl-glutathione to form glutathione and D-lactic acid.</text>
</comment>
<dbReference type="NCBIfam" id="TIGR03413">
    <property type="entry name" value="GSH_gloB"/>
    <property type="match status" value="1"/>
</dbReference>
<dbReference type="PANTHER" id="PTHR43705:SF1">
    <property type="entry name" value="HYDROXYACYLGLUTATHIONE HYDROLASE GLOB"/>
    <property type="match status" value="1"/>
</dbReference>
<dbReference type="SMART" id="SM00849">
    <property type="entry name" value="Lactamase_B"/>
    <property type="match status" value="1"/>
</dbReference>
<dbReference type="GO" id="GO:0004416">
    <property type="term" value="F:hydroxyacylglutathione hydrolase activity"/>
    <property type="evidence" value="ECO:0007669"/>
    <property type="project" value="UniProtKB-UniRule"/>
</dbReference>
<organism evidence="10 11">
    <name type="scientific">Pararhodospirillum photometricum DSM 122</name>
    <dbReference type="NCBI Taxonomy" id="1150469"/>
    <lineage>
        <taxon>Bacteria</taxon>
        <taxon>Pseudomonadati</taxon>
        <taxon>Pseudomonadota</taxon>
        <taxon>Alphaproteobacteria</taxon>
        <taxon>Rhodospirillales</taxon>
        <taxon>Rhodospirillaceae</taxon>
        <taxon>Pararhodospirillum</taxon>
    </lineage>
</organism>
<keyword evidence="4 7" id="KW-0479">Metal-binding</keyword>
<feature type="binding site" evidence="7">
    <location>
        <position position="92"/>
    </location>
    <ligand>
        <name>Zn(2+)</name>
        <dbReference type="ChEBI" id="CHEBI:29105"/>
        <label>2</label>
    </ligand>
</feature>
<evidence type="ECO:0000256" key="1">
    <source>
        <dbReference type="ARBA" id="ARBA00001623"/>
    </source>
</evidence>
<dbReference type="InterPro" id="IPR036866">
    <property type="entry name" value="RibonucZ/Hydroxyglut_hydro"/>
</dbReference>
<dbReference type="EMBL" id="HE663493">
    <property type="protein sequence ID" value="CCG09665.1"/>
    <property type="molecule type" value="Genomic_DNA"/>
</dbReference>
<dbReference type="HAMAP" id="MF_01374">
    <property type="entry name" value="Glyoxalase_2"/>
    <property type="match status" value="1"/>
</dbReference>
<feature type="binding site" evidence="7">
    <location>
        <position position="146"/>
    </location>
    <ligand>
        <name>Zn(2+)</name>
        <dbReference type="ChEBI" id="CHEBI:29105"/>
        <label>1</label>
    </ligand>
</feature>
<evidence type="ECO:0000256" key="8">
    <source>
        <dbReference type="SAM" id="MobiDB-lite"/>
    </source>
</evidence>
<proteinExistence type="inferred from homology"/>
<dbReference type="Gene3D" id="3.60.15.10">
    <property type="entry name" value="Ribonuclease Z/Hydroxyacylglutathione hydrolase-like"/>
    <property type="match status" value="1"/>
</dbReference>
<dbReference type="InterPro" id="IPR032282">
    <property type="entry name" value="HAGH_C"/>
</dbReference>
<evidence type="ECO:0000313" key="10">
    <source>
        <dbReference type="EMBL" id="CCG09665.1"/>
    </source>
</evidence>
<feature type="binding site" evidence="7">
    <location>
        <position position="203"/>
    </location>
    <ligand>
        <name>Zn(2+)</name>
        <dbReference type="ChEBI" id="CHEBI:29105"/>
        <label>2</label>
    </ligand>
</feature>
<dbReference type="STRING" id="1150469.RSPPHO_03039"/>
<feature type="binding site" evidence="7">
    <location>
        <position position="165"/>
    </location>
    <ligand>
        <name>Zn(2+)</name>
        <dbReference type="ChEBI" id="CHEBI:29105"/>
        <label>2</label>
    </ligand>
</feature>
<evidence type="ECO:0000259" key="9">
    <source>
        <dbReference type="SMART" id="SM00849"/>
    </source>
</evidence>
<dbReference type="CDD" id="cd07723">
    <property type="entry name" value="hydroxyacylglutathione_hydrolase_MBL-fold"/>
    <property type="match status" value="1"/>
</dbReference>
<dbReference type="SUPFAM" id="SSF56281">
    <property type="entry name" value="Metallo-hydrolase/oxidoreductase"/>
    <property type="match status" value="1"/>
</dbReference>
<dbReference type="HOGENOM" id="CLU_030571_4_1_5"/>
<comment type="catalytic activity">
    <reaction evidence="1 7">
        <text>an S-(2-hydroxyacyl)glutathione + H2O = a 2-hydroxy carboxylate + glutathione + H(+)</text>
        <dbReference type="Rhea" id="RHEA:21864"/>
        <dbReference type="ChEBI" id="CHEBI:15377"/>
        <dbReference type="ChEBI" id="CHEBI:15378"/>
        <dbReference type="ChEBI" id="CHEBI:57925"/>
        <dbReference type="ChEBI" id="CHEBI:58896"/>
        <dbReference type="ChEBI" id="CHEBI:71261"/>
        <dbReference type="EC" id="3.1.2.6"/>
    </reaction>
</comment>
<name>H6SQE6_PARPM</name>
<reference evidence="10 11" key="1">
    <citation type="submission" date="2012-02" db="EMBL/GenBank/DDBJ databases">
        <title>Shotgun genome sequence of Phaeospirillum photometricum DSM 122.</title>
        <authorList>
            <person name="Duquesne K."/>
            <person name="Sturgis J."/>
        </authorList>
    </citation>
    <scope>NUCLEOTIDE SEQUENCE [LARGE SCALE GENOMIC DNA]</scope>
    <source>
        <strain evidence="11">DSM122</strain>
    </source>
</reference>
<evidence type="ECO:0000256" key="5">
    <source>
        <dbReference type="ARBA" id="ARBA00022801"/>
    </source>
</evidence>
<keyword evidence="6 7" id="KW-0862">Zinc</keyword>
<comment type="similarity">
    <text evidence="3 7">Belongs to the metallo-beta-lactamase superfamily. Glyoxalase II family.</text>
</comment>
<protein>
    <recommendedName>
        <fullName evidence="7">Hydroxyacylglutathione hydrolase</fullName>
        <ecNumber evidence="7">3.1.2.6</ecNumber>
    </recommendedName>
    <alternativeName>
        <fullName evidence="7">Glyoxalase II</fullName>
        <shortName evidence="7">Glx II</shortName>
    </alternativeName>
</protein>
<dbReference type="eggNOG" id="COG0491">
    <property type="taxonomic scope" value="Bacteria"/>
</dbReference>
<dbReference type="UniPathway" id="UPA00619">
    <property type="reaction ID" value="UER00676"/>
</dbReference>
<dbReference type="InterPro" id="IPR050110">
    <property type="entry name" value="Glyoxalase_II_hydrolase"/>
</dbReference>
<dbReference type="InterPro" id="IPR001279">
    <property type="entry name" value="Metallo-B-lactamas"/>
</dbReference>
<dbReference type="PANTHER" id="PTHR43705">
    <property type="entry name" value="HYDROXYACYLGLUTATHIONE HYDROLASE"/>
    <property type="match status" value="1"/>
</dbReference>
<comment type="subunit">
    <text evidence="7">Monomer.</text>
</comment>
<comment type="pathway">
    <text evidence="2 7">Secondary metabolite metabolism; methylglyoxal degradation; (R)-lactate from methylglyoxal: step 2/2.</text>
</comment>